<reference evidence="2" key="1">
    <citation type="journal article" date="2019" name="Int. J. Syst. Evol. Microbiol.">
        <title>The Global Catalogue of Microorganisms (GCM) 10K type strain sequencing project: providing services to taxonomists for standard genome sequencing and annotation.</title>
        <authorList>
            <consortium name="The Broad Institute Genomics Platform"/>
            <consortium name="The Broad Institute Genome Sequencing Center for Infectious Disease"/>
            <person name="Wu L."/>
            <person name="Ma J."/>
        </authorList>
    </citation>
    <scope>NUCLEOTIDE SEQUENCE [LARGE SCALE GENOMIC DNA]</scope>
    <source>
        <strain evidence="2">JCM 17939</strain>
    </source>
</reference>
<evidence type="ECO:0000313" key="2">
    <source>
        <dbReference type="Proteomes" id="UP001501442"/>
    </source>
</evidence>
<dbReference type="EMBL" id="BAABHK010000004">
    <property type="protein sequence ID" value="GAA4626644.1"/>
    <property type="molecule type" value="Genomic_DNA"/>
</dbReference>
<protein>
    <submittedName>
        <fullName evidence="1">Uncharacterized protein</fullName>
    </submittedName>
</protein>
<dbReference type="Proteomes" id="UP001501442">
    <property type="component" value="Unassembled WGS sequence"/>
</dbReference>
<gene>
    <name evidence="1" type="ORF">GCM10023196_035710</name>
</gene>
<evidence type="ECO:0000313" key="1">
    <source>
        <dbReference type="EMBL" id="GAA4626644.1"/>
    </source>
</evidence>
<accession>A0ABP8U941</accession>
<keyword evidence="2" id="KW-1185">Reference proteome</keyword>
<comment type="caution">
    <text evidence="1">The sequence shown here is derived from an EMBL/GenBank/DDBJ whole genome shotgun (WGS) entry which is preliminary data.</text>
</comment>
<sequence>MLQTLTNGGALTTTTSFQDIPNLTFTVSAGGTYVFRAYYIYTGSTTAAQMQPTMGGTCTATLVDYRCSIQTNSSSGGSSSQVHSILSNTGTGATAVTTASANCGVVIDGLIVVSAAGTLTVQAKHVGAACNVLSGGRYLLEQVA</sequence>
<organism evidence="1 2">
    <name type="scientific">Actinoallomurus vinaceus</name>
    <dbReference type="NCBI Taxonomy" id="1080074"/>
    <lineage>
        <taxon>Bacteria</taxon>
        <taxon>Bacillati</taxon>
        <taxon>Actinomycetota</taxon>
        <taxon>Actinomycetes</taxon>
        <taxon>Streptosporangiales</taxon>
        <taxon>Thermomonosporaceae</taxon>
        <taxon>Actinoallomurus</taxon>
    </lineage>
</organism>
<proteinExistence type="predicted"/>
<name>A0ABP8U941_9ACTN</name>
<dbReference type="RefSeq" id="WP_345431956.1">
    <property type="nucleotide sequence ID" value="NZ_BAABHK010000004.1"/>
</dbReference>